<keyword evidence="2" id="KW-1185">Reference proteome</keyword>
<sequence length="119" mass="13755">MSSNGDGQHNGGVYFWGNLNPYIYTYQNPIKYIDPNGKQTESTASRGYRSGIPIPMFKRGDYYTPFPRIEPVESKVREGVDITIRREAWITAIKLTLATLAYQKLKQLFADKFKARKWL</sequence>
<protein>
    <recommendedName>
        <fullName evidence="3">RHS repeat-associated core domain-containing protein</fullName>
    </recommendedName>
</protein>
<gene>
    <name evidence="1" type="ORF">OH806_08905</name>
</gene>
<name>A0ABT3HNV4_9FLAO</name>
<evidence type="ECO:0008006" key="3">
    <source>
        <dbReference type="Google" id="ProtNLM"/>
    </source>
</evidence>
<dbReference type="EMBL" id="JAPDHV010000003">
    <property type="protein sequence ID" value="MCW3161380.1"/>
    <property type="molecule type" value="Genomic_DNA"/>
</dbReference>
<evidence type="ECO:0000313" key="2">
    <source>
        <dbReference type="Proteomes" id="UP001163719"/>
    </source>
</evidence>
<dbReference type="Proteomes" id="UP001163719">
    <property type="component" value="Unassembled WGS sequence"/>
</dbReference>
<evidence type="ECO:0000313" key="1">
    <source>
        <dbReference type="EMBL" id="MCW3161380.1"/>
    </source>
</evidence>
<accession>A0ABT3HNV4</accession>
<comment type="caution">
    <text evidence="1">The sequence shown here is derived from an EMBL/GenBank/DDBJ whole genome shotgun (WGS) entry which is preliminary data.</text>
</comment>
<proteinExistence type="predicted"/>
<reference evidence="1" key="1">
    <citation type="submission" date="2022-10" db="EMBL/GenBank/DDBJ databases">
        <title>Chryseobacterium babae sp. nov. isolated from the gut of the beetle Oryctes rhinoceros, and Chryseobacterium kimseyorum sp. nov., isolated from a stick insect rearing cage.</title>
        <authorList>
            <person name="Shelomi M."/>
            <person name="Han C.-J."/>
            <person name="Chen W.-M."/>
            <person name="Chen H.-K."/>
            <person name="Liaw S.-J."/>
            <person name="Muhle E."/>
            <person name="Clermont D."/>
        </authorList>
    </citation>
    <scope>NUCLEOTIDE SEQUENCE</scope>
    <source>
        <strain evidence="1">WLa1L2M3</strain>
    </source>
</reference>
<organism evidence="1 2">
    <name type="scientific">Chryseobacterium oryctis</name>
    <dbReference type="NCBI Taxonomy" id="2952618"/>
    <lineage>
        <taxon>Bacteria</taxon>
        <taxon>Pseudomonadati</taxon>
        <taxon>Bacteroidota</taxon>
        <taxon>Flavobacteriia</taxon>
        <taxon>Flavobacteriales</taxon>
        <taxon>Weeksellaceae</taxon>
        <taxon>Chryseobacterium group</taxon>
        <taxon>Chryseobacterium</taxon>
    </lineage>
</organism>
<dbReference type="RefSeq" id="WP_264743323.1">
    <property type="nucleotide sequence ID" value="NZ_JAPDHV010000003.1"/>
</dbReference>